<proteinExistence type="predicted"/>
<keyword evidence="2" id="KW-1185">Reference proteome</keyword>
<feature type="non-terminal residue" evidence="1">
    <location>
        <position position="1"/>
    </location>
</feature>
<sequence>QTAIALPLIDVRAGNVPSKPEVCHFAHALFGDQHVSGCQVSMNNLGGARAPDLADDWSHAQVMTSDDAQSTIDKLTKVHGQWQARTKVEARGQGVTWLSWVIRPARVRPDSQAASTARGDISIMPRLSTIN</sequence>
<evidence type="ECO:0000313" key="2">
    <source>
        <dbReference type="Proteomes" id="UP001064048"/>
    </source>
</evidence>
<comment type="caution">
    <text evidence="1">The sequence shown here is derived from an EMBL/GenBank/DDBJ whole genome shotgun (WGS) entry which is preliminary data.</text>
</comment>
<dbReference type="EMBL" id="CM046104">
    <property type="protein sequence ID" value="KAI8424557.1"/>
    <property type="molecule type" value="Genomic_DNA"/>
</dbReference>
<accession>A0ACC0JK84</accession>
<protein>
    <submittedName>
        <fullName evidence="1">Uncharacterized protein</fullName>
    </submittedName>
</protein>
<dbReference type="Proteomes" id="UP001064048">
    <property type="component" value="Chromosome 4"/>
</dbReference>
<name>A0ACC0JK84_CHOFU</name>
<evidence type="ECO:0000313" key="1">
    <source>
        <dbReference type="EMBL" id="KAI8424557.1"/>
    </source>
</evidence>
<gene>
    <name evidence="1" type="ORF">MSG28_003014</name>
</gene>
<organism evidence="1 2">
    <name type="scientific">Choristoneura fumiferana</name>
    <name type="common">Spruce budworm moth</name>
    <name type="synonym">Archips fumiferana</name>
    <dbReference type="NCBI Taxonomy" id="7141"/>
    <lineage>
        <taxon>Eukaryota</taxon>
        <taxon>Metazoa</taxon>
        <taxon>Ecdysozoa</taxon>
        <taxon>Arthropoda</taxon>
        <taxon>Hexapoda</taxon>
        <taxon>Insecta</taxon>
        <taxon>Pterygota</taxon>
        <taxon>Neoptera</taxon>
        <taxon>Endopterygota</taxon>
        <taxon>Lepidoptera</taxon>
        <taxon>Glossata</taxon>
        <taxon>Ditrysia</taxon>
        <taxon>Tortricoidea</taxon>
        <taxon>Tortricidae</taxon>
        <taxon>Tortricinae</taxon>
        <taxon>Choristoneura</taxon>
    </lineage>
</organism>
<reference evidence="1 2" key="1">
    <citation type="journal article" date="2022" name="Genome Biol. Evol.">
        <title>The Spruce Budworm Genome: Reconstructing the Evolutionary History of Antifreeze Proteins.</title>
        <authorList>
            <person name="Beliveau C."/>
            <person name="Gagne P."/>
            <person name="Picq S."/>
            <person name="Vernygora O."/>
            <person name="Keeling C.I."/>
            <person name="Pinkney K."/>
            <person name="Doucet D."/>
            <person name="Wen F."/>
            <person name="Johnston J.S."/>
            <person name="Maaroufi H."/>
            <person name="Boyle B."/>
            <person name="Laroche J."/>
            <person name="Dewar K."/>
            <person name="Juretic N."/>
            <person name="Blackburn G."/>
            <person name="Nisole A."/>
            <person name="Brunet B."/>
            <person name="Brandao M."/>
            <person name="Lumley L."/>
            <person name="Duan J."/>
            <person name="Quan G."/>
            <person name="Lucarotti C.J."/>
            <person name="Roe A.D."/>
            <person name="Sperling F.A.H."/>
            <person name="Levesque R.C."/>
            <person name="Cusson M."/>
        </authorList>
    </citation>
    <scope>NUCLEOTIDE SEQUENCE [LARGE SCALE GENOMIC DNA]</scope>
    <source>
        <strain evidence="1">Glfc:IPQL:Cfum</strain>
    </source>
</reference>